<name>A0A6J4RFU3_9ACTN</name>
<evidence type="ECO:0000256" key="8">
    <source>
        <dbReference type="ARBA" id="ARBA00048679"/>
    </source>
</evidence>
<accession>A0A6J4RFU3</accession>
<evidence type="ECO:0000256" key="1">
    <source>
        <dbReference type="ARBA" id="ARBA00012513"/>
    </source>
</evidence>
<feature type="binding site" evidence="9">
    <location>
        <position position="50"/>
    </location>
    <ligand>
        <name>ATP</name>
        <dbReference type="ChEBI" id="CHEBI:30616"/>
    </ligand>
</feature>
<dbReference type="InterPro" id="IPR017441">
    <property type="entry name" value="Protein_kinase_ATP_BS"/>
</dbReference>
<dbReference type="InterPro" id="IPR008271">
    <property type="entry name" value="Ser/Thr_kinase_AS"/>
</dbReference>
<dbReference type="PROSITE" id="PS00107">
    <property type="entry name" value="PROTEIN_KINASE_ATP"/>
    <property type="match status" value="1"/>
</dbReference>
<evidence type="ECO:0000256" key="5">
    <source>
        <dbReference type="ARBA" id="ARBA00022777"/>
    </source>
</evidence>
<sequence>MGHNTSEAMTTLVGIQLNGRYRLDAQIGSGGMSTVYRATDAVLERNVAVKLMHREFAEDSDQLERFRREARAVAQLSHPHVVSVIDAGEDDGHPYIVFEYVDGETLKERIRRLGRLPVDQAVAYAIEIARALGSAHARGIVHRDIKPQNVLIGPDGSAKVTDFGIARSLDDDGLTAAGRVLGTTDYVSPEQALGREVSGQTDVYSLGVVFYEMLTGDVPFHGESQVAVAMRHVREEFPDVRERRPEVSATVARVLDRMTAKDLRERYPDVGTLIRDLEEALALEAARSGQSTGEATSVLRTLPEPTRRRLPLRLRWHPPVVATVLVALLAAAAMAMGAKELVDRTERGTGAGTIEETPGNRIVSVRRTSATAYDPYGDGREHDEEAARAVDREPDTLWTTETYRDRKLANAQGPKDGVGIYVDARPGVAATTLTVQSAEPGWRAEIYAADSVPDELDRGTTLAEAGWRRLASGTVRRQEQRFRLDTGGRSYRYYLVWIDQLPPDAERVEIDEIALERRG</sequence>
<dbReference type="GO" id="GO:0045717">
    <property type="term" value="P:negative regulation of fatty acid biosynthetic process"/>
    <property type="evidence" value="ECO:0007669"/>
    <property type="project" value="UniProtKB-ARBA"/>
</dbReference>
<keyword evidence="3" id="KW-0808">Transferase</keyword>
<dbReference type="AlphaFoldDB" id="A0A6J4RFU3"/>
<organism evidence="11">
    <name type="scientific">uncultured Solirubrobacteraceae bacterium</name>
    <dbReference type="NCBI Taxonomy" id="1162706"/>
    <lineage>
        <taxon>Bacteria</taxon>
        <taxon>Bacillati</taxon>
        <taxon>Actinomycetota</taxon>
        <taxon>Thermoleophilia</taxon>
        <taxon>Solirubrobacterales</taxon>
        <taxon>Solirubrobacteraceae</taxon>
        <taxon>environmental samples</taxon>
    </lineage>
</organism>
<dbReference type="CDD" id="cd14014">
    <property type="entry name" value="STKc_PknB_like"/>
    <property type="match status" value="1"/>
</dbReference>
<keyword evidence="4 9" id="KW-0547">Nucleotide-binding</keyword>
<evidence type="ECO:0000256" key="9">
    <source>
        <dbReference type="PROSITE-ProRule" id="PRU10141"/>
    </source>
</evidence>
<dbReference type="FunFam" id="1.10.510.10:FF:000021">
    <property type="entry name" value="Serine/threonine protein kinase"/>
    <property type="match status" value="1"/>
</dbReference>
<protein>
    <recommendedName>
        <fullName evidence="1">non-specific serine/threonine protein kinase</fullName>
        <ecNumber evidence="1">2.7.11.1</ecNumber>
    </recommendedName>
</protein>
<keyword evidence="6 9" id="KW-0067">ATP-binding</keyword>
<dbReference type="EC" id="2.7.11.1" evidence="1"/>
<feature type="domain" description="Protein kinase" evidence="10">
    <location>
        <begin position="21"/>
        <end position="281"/>
    </location>
</feature>
<evidence type="ECO:0000256" key="6">
    <source>
        <dbReference type="ARBA" id="ARBA00022840"/>
    </source>
</evidence>
<dbReference type="EMBL" id="CADCVP010000003">
    <property type="protein sequence ID" value="CAA9469986.1"/>
    <property type="molecule type" value="Genomic_DNA"/>
</dbReference>
<dbReference type="SUPFAM" id="SSF56112">
    <property type="entry name" value="Protein kinase-like (PK-like)"/>
    <property type="match status" value="1"/>
</dbReference>
<dbReference type="Gene3D" id="1.10.510.10">
    <property type="entry name" value="Transferase(Phosphotransferase) domain 1"/>
    <property type="match status" value="1"/>
</dbReference>
<comment type="catalytic activity">
    <reaction evidence="8">
        <text>L-seryl-[protein] + ATP = O-phospho-L-seryl-[protein] + ADP + H(+)</text>
        <dbReference type="Rhea" id="RHEA:17989"/>
        <dbReference type="Rhea" id="RHEA-COMP:9863"/>
        <dbReference type="Rhea" id="RHEA-COMP:11604"/>
        <dbReference type="ChEBI" id="CHEBI:15378"/>
        <dbReference type="ChEBI" id="CHEBI:29999"/>
        <dbReference type="ChEBI" id="CHEBI:30616"/>
        <dbReference type="ChEBI" id="CHEBI:83421"/>
        <dbReference type="ChEBI" id="CHEBI:456216"/>
        <dbReference type="EC" id="2.7.11.1"/>
    </reaction>
</comment>
<dbReference type="PROSITE" id="PS00108">
    <property type="entry name" value="PROTEIN_KINASE_ST"/>
    <property type="match status" value="1"/>
</dbReference>
<evidence type="ECO:0000259" key="10">
    <source>
        <dbReference type="PROSITE" id="PS50011"/>
    </source>
</evidence>
<evidence type="ECO:0000313" key="11">
    <source>
        <dbReference type="EMBL" id="CAA9469986.1"/>
    </source>
</evidence>
<gene>
    <name evidence="11" type="ORF">AVDCRST_MAG69-18</name>
</gene>
<evidence type="ECO:0000256" key="7">
    <source>
        <dbReference type="ARBA" id="ARBA00047899"/>
    </source>
</evidence>
<dbReference type="PANTHER" id="PTHR43289">
    <property type="entry name" value="MITOGEN-ACTIVATED PROTEIN KINASE KINASE KINASE 20-RELATED"/>
    <property type="match status" value="1"/>
</dbReference>
<comment type="catalytic activity">
    <reaction evidence="7">
        <text>L-threonyl-[protein] + ATP = O-phospho-L-threonyl-[protein] + ADP + H(+)</text>
        <dbReference type="Rhea" id="RHEA:46608"/>
        <dbReference type="Rhea" id="RHEA-COMP:11060"/>
        <dbReference type="Rhea" id="RHEA-COMP:11605"/>
        <dbReference type="ChEBI" id="CHEBI:15378"/>
        <dbReference type="ChEBI" id="CHEBI:30013"/>
        <dbReference type="ChEBI" id="CHEBI:30616"/>
        <dbReference type="ChEBI" id="CHEBI:61977"/>
        <dbReference type="ChEBI" id="CHEBI:456216"/>
        <dbReference type="EC" id="2.7.11.1"/>
    </reaction>
</comment>
<evidence type="ECO:0000256" key="2">
    <source>
        <dbReference type="ARBA" id="ARBA00022527"/>
    </source>
</evidence>
<dbReference type="PANTHER" id="PTHR43289:SF34">
    <property type="entry name" value="SERINE_THREONINE-PROTEIN KINASE YBDM-RELATED"/>
    <property type="match status" value="1"/>
</dbReference>
<dbReference type="InterPro" id="IPR011009">
    <property type="entry name" value="Kinase-like_dom_sf"/>
</dbReference>
<proteinExistence type="predicted"/>
<dbReference type="Gene3D" id="3.30.200.20">
    <property type="entry name" value="Phosphorylase Kinase, domain 1"/>
    <property type="match status" value="1"/>
</dbReference>
<dbReference type="PROSITE" id="PS50011">
    <property type="entry name" value="PROTEIN_KINASE_DOM"/>
    <property type="match status" value="1"/>
</dbReference>
<dbReference type="FunFam" id="3.30.200.20:FF:000035">
    <property type="entry name" value="Serine/threonine protein kinase Stk1"/>
    <property type="match status" value="1"/>
</dbReference>
<reference evidence="11" key="1">
    <citation type="submission" date="2020-02" db="EMBL/GenBank/DDBJ databases">
        <authorList>
            <person name="Meier V. D."/>
        </authorList>
    </citation>
    <scope>NUCLEOTIDE SEQUENCE</scope>
    <source>
        <strain evidence="11">AVDCRST_MAG69</strain>
    </source>
</reference>
<dbReference type="SMART" id="SM00220">
    <property type="entry name" value="S_TKc"/>
    <property type="match status" value="1"/>
</dbReference>
<keyword evidence="5 11" id="KW-0418">Kinase</keyword>
<evidence type="ECO:0000256" key="4">
    <source>
        <dbReference type="ARBA" id="ARBA00022741"/>
    </source>
</evidence>
<evidence type="ECO:0000256" key="3">
    <source>
        <dbReference type="ARBA" id="ARBA00022679"/>
    </source>
</evidence>
<dbReference type="GO" id="GO:0005524">
    <property type="term" value="F:ATP binding"/>
    <property type="evidence" value="ECO:0007669"/>
    <property type="project" value="UniProtKB-UniRule"/>
</dbReference>
<keyword evidence="2 11" id="KW-0723">Serine/threonine-protein kinase</keyword>
<dbReference type="InterPro" id="IPR000719">
    <property type="entry name" value="Prot_kinase_dom"/>
</dbReference>
<dbReference type="GO" id="GO:0004674">
    <property type="term" value="F:protein serine/threonine kinase activity"/>
    <property type="evidence" value="ECO:0007669"/>
    <property type="project" value="UniProtKB-KW"/>
</dbReference>
<dbReference type="Pfam" id="PF00069">
    <property type="entry name" value="Pkinase"/>
    <property type="match status" value="1"/>
</dbReference>